<protein>
    <recommendedName>
        <fullName evidence="1">Carbohydrate kinase PfkB domain-containing protein</fullName>
    </recommendedName>
</protein>
<dbReference type="OrthoDB" id="497927at2759"/>
<dbReference type="GeneID" id="34571039"/>
<gene>
    <name evidence="2" type="ORF">PENARI_c001G02382</name>
</gene>
<dbReference type="SUPFAM" id="SSF53613">
    <property type="entry name" value="Ribokinase-like"/>
    <property type="match status" value="1"/>
</dbReference>
<sequence length="309" mass="33621">MNDDISFASFGLVVLDEIRFPNRKPLTNVLGGSGAYATLGARLFLPSPQSRSIVWPINIGNDFPEPITKLLQSWNTQLVVKQALDQLSTRGLLEYQDTTFGPKKFKYTTPVLTMQEYQSTALLSSKVYHYLATPEEMKTRISNILALRTQIGIQERPLLIWEPAPLACKADTLQTCLEAAALVDVFSPNHIELAHLFQDSPIPPDKFDIERLALKILDSGVGPEGNGVVVIRAGENGCLVQSRGLARKWIPPFYETGMEEGQASNVVDPTGAGNAFLGAFSVGWIHTGGDIVEAASYGSVAASFALEQG</sequence>
<dbReference type="Gene3D" id="3.40.1190.20">
    <property type="match status" value="1"/>
</dbReference>
<dbReference type="Pfam" id="PF00294">
    <property type="entry name" value="PfkB"/>
    <property type="match status" value="1"/>
</dbReference>
<accession>A0A1F5LWY4</accession>
<dbReference type="STRING" id="1835702.A0A1F5LWY4"/>
<reference evidence="2 3" key="1">
    <citation type="journal article" date="2016" name="Sci. Rep.">
        <title>Penicillium arizonense, a new, genome sequenced fungal species, reveals a high chemical diversity in secreted metabolites.</title>
        <authorList>
            <person name="Grijseels S."/>
            <person name="Nielsen J.C."/>
            <person name="Randelovic M."/>
            <person name="Nielsen J."/>
            <person name="Nielsen K.F."/>
            <person name="Workman M."/>
            <person name="Frisvad J.C."/>
        </authorList>
    </citation>
    <scope>NUCLEOTIDE SEQUENCE [LARGE SCALE GENOMIC DNA]</scope>
    <source>
        <strain evidence="2 3">CBS 141311</strain>
    </source>
</reference>
<evidence type="ECO:0000313" key="3">
    <source>
        <dbReference type="Proteomes" id="UP000177622"/>
    </source>
</evidence>
<dbReference type="EMBL" id="LXJU01000001">
    <property type="protein sequence ID" value="OGE57644.1"/>
    <property type="molecule type" value="Genomic_DNA"/>
</dbReference>
<dbReference type="InterPro" id="IPR011611">
    <property type="entry name" value="PfkB_dom"/>
</dbReference>
<dbReference type="PANTHER" id="PTHR47098">
    <property type="entry name" value="PROTEIN MAK32"/>
    <property type="match status" value="1"/>
</dbReference>
<dbReference type="Proteomes" id="UP000177622">
    <property type="component" value="Unassembled WGS sequence"/>
</dbReference>
<dbReference type="AlphaFoldDB" id="A0A1F5LWY4"/>
<proteinExistence type="predicted"/>
<feature type="domain" description="Carbohydrate kinase PfkB" evidence="1">
    <location>
        <begin position="169"/>
        <end position="308"/>
    </location>
</feature>
<dbReference type="PANTHER" id="PTHR47098:SF1">
    <property type="entry name" value="PFKB FAMILY CARBOHYDRATE KINASE SUPERFAMILY (AFU_ORTHOLOGUE AFUA_4G09500)"/>
    <property type="match status" value="1"/>
</dbReference>
<evidence type="ECO:0000313" key="2">
    <source>
        <dbReference type="EMBL" id="OGE57644.1"/>
    </source>
</evidence>
<organism evidence="2 3">
    <name type="scientific">Penicillium arizonense</name>
    <dbReference type="NCBI Taxonomy" id="1835702"/>
    <lineage>
        <taxon>Eukaryota</taxon>
        <taxon>Fungi</taxon>
        <taxon>Dikarya</taxon>
        <taxon>Ascomycota</taxon>
        <taxon>Pezizomycotina</taxon>
        <taxon>Eurotiomycetes</taxon>
        <taxon>Eurotiomycetidae</taxon>
        <taxon>Eurotiales</taxon>
        <taxon>Aspergillaceae</taxon>
        <taxon>Penicillium</taxon>
    </lineage>
</organism>
<keyword evidence="3" id="KW-1185">Reference proteome</keyword>
<comment type="caution">
    <text evidence="2">The sequence shown here is derived from an EMBL/GenBank/DDBJ whole genome shotgun (WGS) entry which is preliminary data.</text>
</comment>
<name>A0A1F5LWY4_PENAI</name>
<dbReference type="InterPro" id="IPR029056">
    <property type="entry name" value="Ribokinase-like"/>
</dbReference>
<dbReference type="RefSeq" id="XP_022493067.1">
    <property type="nucleotide sequence ID" value="XM_022626305.1"/>
</dbReference>
<evidence type="ECO:0000259" key="1">
    <source>
        <dbReference type="Pfam" id="PF00294"/>
    </source>
</evidence>